<name>A0ABS8YTD8_9BACL</name>
<evidence type="ECO:0000256" key="2">
    <source>
        <dbReference type="SAM" id="MobiDB-lite"/>
    </source>
</evidence>
<dbReference type="InterPro" id="IPR005545">
    <property type="entry name" value="YCII"/>
</dbReference>
<dbReference type="InterPro" id="IPR011008">
    <property type="entry name" value="Dimeric_a/b-barrel"/>
</dbReference>
<feature type="domain" description="YCII-related" evidence="3">
    <location>
        <begin position="95"/>
        <end position="152"/>
    </location>
</feature>
<evidence type="ECO:0000259" key="3">
    <source>
        <dbReference type="Pfam" id="PF03795"/>
    </source>
</evidence>
<protein>
    <submittedName>
        <fullName evidence="4">YciI family protein</fullName>
    </submittedName>
</protein>
<keyword evidence="5" id="KW-1185">Reference proteome</keyword>
<feature type="compositionally biased region" description="Basic and acidic residues" evidence="2">
    <location>
        <begin position="25"/>
        <end position="52"/>
    </location>
</feature>
<dbReference type="Pfam" id="PF03795">
    <property type="entry name" value="YCII"/>
    <property type="match status" value="1"/>
</dbReference>
<gene>
    <name evidence="4" type="ORF">LQV63_30745</name>
</gene>
<evidence type="ECO:0000313" key="5">
    <source>
        <dbReference type="Proteomes" id="UP001199916"/>
    </source>
</evidence>
<comment type="caution">
    <text evidence="4">The sequence shown here is derived from an EMBL/GenBank/DDBJ whole genome shotgun (WGS) entry which is preliminary data.</text>
</comment>
<reference evidence="4 5" key="1">
    <citation type="submission" date="2021-11" db="EMBL/GenBank/DDBJ databases">
        <title>Draft genome sequence of Paenibacillus profundus YoMME, a new Gram-positive bacteria with exoelectrogenic properties.</title>
        <authorList>
            <person name="Hubenova Y."/>
            <person name="Hubenova E."/>
            <person name="Manasiev Y."/>
            <person name="Peykov S."/>
            <person name="Mitov M."/>
        </authorList>
    </citation>
    <scope>NUCLEOTIDE SEQUENCE [LARGE SCALE GENOMIC DNA]</scope>
    <source>
        <strain evidence="4 5">YoMME</strain>
    </source>
</reference>
<dbReference type="Gene3D" id="3.30.70.1060">
    <property type="entry name" value="Dimeric alpha+beta barrel"/>
    <property type="match status" value="1"/>
</dbReference>
<accession>A0ABS8YTD8</accession>
<dbReference type="Proteomes" id="UP001199916">
    <property type="component" value="Unassembled WGS sequence"/>
</dbReference>
<proteinExistence type="inferred from homology"/>
<evidence type="ECO:0000256" key="1">
    <source>
        <dbReference type="ARBA" id="ARBA00007689"/>
    </source>
</evidence>
<evidence type="ECO:0000313" key="4">
    <source>
        <dbReference type="EMBL" id="MCE5173610.1"/>
    </source>
</evidence>
<dbReference type="SUPFAM" id="SSF54909">
    <property type="entry name" value="Dimeric alpha+beta barrel"/>
    <property type="match status" value="1"/>
</dbReference>
<dbReference type="RefSeq" id="WP_233699515.1">
    <property type="nucleotide sequence ID" value="NZ_JAJNBZ010000061.1"/>
</dbReference>
<dbReference type="EMBL" id="JAJNBZ010000061">
    <property type="protein sequence ID" value="MCE5173610.1"/>
    <property type="molecule type" value="Genomic_DNA"/>
</dbReference>
<sequence length="166" mass="18266">MRDLFLDLVHKQPSARIFYGSLSSDKGKDASDKGKDASDKGKDSSDKGKEMSEAPMLMNAGVSIISKSRYEISPERQLFIAFFQERSRQGNFNPQLLNEHHAYLQHLNGQGTLVLAGSYAAGEQGVQVIWSNSLAEAAAIVENDPLFKSGYYGKAYIDNVASRCLL</sequence>
<feature type="region of interest" description="Disordered" evidence="2">
    <location>
        <begin position="20"/>
        <end position="52"/>
    </location>
</feature>
<organism evidence="4 5">
    <name type="scientific">Paenibacillus profundus</name>
    <dbReference type="NCBI Taxonomy" id="1173085"/>
    <lineage>
        <taxon>Bacteria</taxon>
        <taxon>Bacillati</taxon>
        <taxon>Bacillota</taxon>
        <taxon>Bacilli</taxon>
        <taxon>Bacillales</taxon>
        <taxon>Paenibacillaceae</taxon>
        <taxon>Paenibacillus</taxon>
    </lineage>
</organism>
<comment type="similarity">
    <text evidence="1">Belongs to the YciI family.</text>
</comment>